<accession>B0E9Z8</accession>
<dbReference type="PROSITE" id="PS50023">
    <property type="entry name" value="LIM_DOMAIN_2"/>
    <property type="match status" value="1"/>
</dbReference>
<feature type="region of interest" description="Disordered" evidence="6">
    <location>
        <begin position="27"/>
        <end position="176"/>
    </location>
</feature>
<dbReference type="VEuPathDB" id="AmoebaDB:EDI_311800"/>
<evidence type="ECO:0000256" key="3">
    <source>
        <dbReference type="ARBA" id="ARBA00022833"/>
    </source>
</evidence>
<dbReference type="Pfam" id="PF00412">
    <property type="entry name" value="LIM"/>
    <property type="match status" value="1"/>
</dbReference>
<evidence type="ECO:0000256" key="1">
    <source>
        <dbReference type="ARBA" id="ARBA00022723"/>
    </source>
</evidence>
<dbReference type="RefSeq" id="XP_001735167.1">
    <property type="nucleotide sequence ID" value="XM_001735115.1"/>
</dbReference>
<dbReference type="Proteomes" id="UP000008076">
    <property type="component" value="Unassembled WGS sequence"/>
</dbReference>
<evidence type="ECO:0000313" key="8">
    <source>
        <dbReference type="EMBL" id="EDR28647.1"/>
    </source>
</evidence>
<evidence type="ECO:0000256" key="4">
    <source>
        <dbReference type="ARBA" id="ARBA00023038"/>
    </source>
</evidence>
<protein>
    <recommendedName>
        <fullName evidence="7">LIM zinc-binding domain-containing protein</fullName>
    </recommendedName>
</protein>
<name>B0E9Z8_ENTDS</name>
<evidence type="ECO:0000256" key="2">
    <source>
        <dbReference type="ARBA" id="ARBA00022737"/>
    </source>
</evidence>
<gene>
    <name evidence="8" type="ORF">EDI_311800</name>
</gene>
<keyword evidence="4 5" id="KW-0440">LIM domain</keyword>
<feature type="compositionally biased region" description="Basic and acidic residues" evidence="6">
    <location>
        <begin position="82"/>
        <end position="105"/>
    </location>
</feature>
<feature type="compositionally biased region" description="Basic and acidic residues" evidence="6">
    <location>
        <begin position="130"/>
        <end position="166"/>
    </location>
</feature>
<organism evidence="9">
    <name type="scientific">Entamoeba dispar (strain ATCC PRA-260 / SAW760)</name>
    <dbReference type="NCBI Taxonomy" id="370354"/>
    <lineage>
        <taxon>Eukaryota</taxon>
        <taxon>Amoebozoa</taxon>
        <taxon>Evosea</taxon>
        <taxon>Archamoebae</taxon>
        <taxon>Mastigamoebida</taxon>
        <taxon>Entamoebidae</taxon>
        <taxon>Entamoeba</taxon>
    </lineage>
</organism>
<dbReference type="OMA" id="EKSHIHF"/>
<dbReference type="Gene3D" id="2.10.110.10">
    <property type="entry name" value="Cysteine Rich Protein"/>
    <property type="match status" value="2"/>
</dbReference>
<dbReference type="GeneID" id="5880104"/>
<feature type="domain" description="LIM zinc-binding" evidence="7">
    <location>
        <begin position="203"/>
        <end position="265"/>
    </location>
</feature>
<dbReference type="PROSITE" id="PS00478">
    <property type="entry name" value="LIM_DOMAIN_1"/>
    <property type="match status" value="1"/>
</dbReference>
<dbReference type="CDD" id="cd08368">
    <property type="entry name" value="LIM"/>
    <property type="match status" value="1"/>
</dbReference>
<dbReference type="InterPro" id="IPR026870">
    <property type="entry name" value="Zinc_ribbon_dom"/>
</dbReference>
<keyword evidence="3 5" id="KW-0862">Zinc</keyword>
<dbReference type="KEGG" id="edi:EDI_311800"/>
<feature type="compositionally biased region" description="Low complexity" evidence="6">
    <location>
        <begin position="37"/>
        <end position="81"/>
    </location>
</feature>
<dbReference type="SUPFAM" id="SSF57716">
    <property type="entry name" value="Glucocorticoid receptor-like (DNA-binding domain)"/>
    <property type="match status" value="1"/>
</dbReference>
<dbReference type="Pfam" id="PF13240">
    <property type="entry name" value="Zn_Ribbon_1"/>
    <property type="match status" value="1"/>
</dbReference>
<reference evidence="9" key="1">
    <citation type="submission" date="2007-12" db="EMBL/GenBank/DDBJ databases">
        <title>Annotation of Entamoeba dispar SAW760.</title>
        <authorList>
            <person name="Lorenzi H."/>
            <person name="Inman J."/>
            <person name="Schobel S."/>
            <person name="Amedeo P."/>
            <person name="Caler E."/>
        </authorList>
    </citation>
    <scope>NUCLEOTIDE SEQUENCE [LARGE SCALE GENOMIC DNA]</scope>
    <source>
        <strain evidence="9">ATCC PRA-260 / SAW760</strain>
    </source>
</reference>
<sequence>MPFCTNCGQSISFSAKFCTNCGTPVKSTPSNNLKTASLTPTITKSSTSSSLKPVTSTNTTRSTKPTSSNSTSSSSSISSKKSYFESKDKEVQKEKKVKQPKEKSHIHFVFSSSPDPMTHSLTPTSSDFDFIQRDHKDTYEETKKQREKQEQKRKKQEEKARFEKSSQVKSSSTSLPTSINLKKKGDVIVSIGSPKSSSTSEIKKCKYCHQNINRNESYKIVFGNYYHDKCVHCYKCNQRIYSTSKFYNHKGKIICHPCMLKKLPKCTHCNNPIKGNCVVVGNKNYHPECAPSC</sequence>
<evidence type="ECO:0000313" key="9">
    <source>
        <dbReference type="Proteomes" id="UP000008076"/>
    </source>
</evidence>
<dbReference type="GO" id="GO:0046872">
    <property type="term" value="F:metal ion binding"/>
    <property type="evidence" value="ECO:0007669"/>
    <property type="project" value="UniProtKB-KW"/>
</dbReference>
<keyword evidence="2" id="KW-0677">Repeat</keyword>
<dbReference type="AlphaFoldDB" id="B0E9Z8"/>
<feature type="compositionally biased region" description="Polar residues" evidence="6">
    <location>
        <begin position="27"/>
        <end position="36"/>
    </location>
</feature>
<proteinExistence type="predicted"/>
<dbReference type="InterPro" id="IPR001781">
    <property type="entry name" value="Znf_LIM"/>
</dbReference>
<dbReference type="PANTHER" id="PTHR24212">
    <property type="entry name" value="ZYXIN/TRIP6"/>
    <property type="match status" value="1"/>
</dbReference>
<dbReference type="OrthoDB" id="25488at2759"/>
<evidence type="ECO:0000256" key="6">
    <source>
        <dbReference type="SAM" id="MobiDB-lite"/>
    </source>
</evidence>
<keyword evidence="9" id="KW-1185">Reference proteome</keyword>
<dbReference type="PANTHER" id="PTHR24212:SF8">
    <property type="entry name" value="LIM ZINC FINGER DOMAIN CONTAINING PROTEIN"/>
    <property type="match status" value="1"/>
</dbReference>
<dbReference type="EMBL" id="DS548404">
    <property type="protein sequence ID" value="EDR28647.1"/>
    <property type="molecule type" value="Genomic_DNA"/>
</dbReference>
<feature type="compositionally biased region" description="Low complexity" evidence="6">
    <location>
        <begin position="167"/>
        <end position="176"/>
    </location>
</feature>
<keyword evidence="1 5" id="KW-0479">Metal-binding</keyword>
<evidence type="ECO:0000259" key="7">
    <source>
        <dbReference type="PROSITE" id="PS50023"/>
    </source>
</evidence>
<dbReference type="SMART" id="SM00132">
    <property type="entry name" value="LIM"/>
    <property type="match status" value="1"/>
</dbReference>
<dbReference type="eggNOG" id="ENOG502RCY3">
    <property type="taxonomic scope" value="Eukaryota"/>
</dbReference>
<feature type="compositionally biased region" description="Polar residues" evidence="6">
    <location>
        <begin position="110"/>
        <end position="127"/>
    </location>
</feature>
<evidence type="ECO:0000256" key="5">
    <source>
        <dbReference type="PROSITE-ProRule" id="PRU00125"/>
    </source>
</evidence>